<comment type="caution">
    <text evidence="3">The sequence shown here is derived from an EMBL/GenBank/DDBJ whole genome shotgun (WGS) entry which is preliminary data.</text>
</comment>
<dbReference type="SUPFAM" id="SSF56349">
    <property type="entry name" value="DNA breaking-rejoining enzymes"/>
    <property type="match status" value="1"/>
</dbReference>
<sequence length="1062" mass="118271">MDHFSDDELVSKITRIKSSDEYASYTAKLDEIAPDLTQADRNLQSHLSALLDEQRKRRTADDDGKLDAILKTVGASAPVKRKLQRPTSWTSGGFVHSKAGGSKQEDLSCKRQFEQVDKADNFFFDAKSELEATLEVPESISEDNLKKLKKAKAALDEGMSWAEDQAQLIGIAFIKYGWPTATEFEGEPVVATEEAEKKLKKARKVVAERLAKIEKDRNAKKPKIGDKPFVPKGGRGAYPYAQQPQQQEFLDCPSEFDEAAAVQTPVSPRITGRLRQRVGFWRTFASSLVVSWIIFGVPLTWISAPPPARFSANSPSAVAEAEFVSAAVAALVESGAAEEWLSQPAVVSPLAVAYRDTGPAPFFFTKITNELAARWRSQGAGLLHYLDDFLFIQRPLGRPFAAEQAAVLQDVADSGFLINQEKSVLGFQRLIEFLGIGIDSTRGVFFVPQKKWDSFQARLAHTLGRQRTSPRELSRLAGKIQSFSVALGKVCKMFSRELHFEVERHSSWDIVIPLSEEVAGELQFWQSVGRRQFEAPIWPVFVAFQNRIWTDAGGTGWGAVLEAVDGRPKQEARGHLSLAEREESSTLREMVGYLQALRSFSGFVQGTTIKLYTDSQAGWQILEKGCSSKHHLHRLVVDIFWECTRLGVSLYPVWVPRELNAQSDYLASIFDGDDWRLNPYWFRLVAGEQLVQPPVRHGWKAFGGSQAVLCGGYLQSTFWGQLEVSPRDPLEQELLRSMKEDMVSTRALGSWSSSYLGAFGRFARWCADRQPPRESCPASALTVALYLRFLTDRADSFSVVKTASGAIFAVHDVALVPRDLNPTKAELCKAVREQAKRKFGLGVRKRKAAMPVELLAAGVRMYASGDSKGRFSLFRLTVACMAAVMWVGCLRYSDMQMVWVGALRIYPTHMVFLLCNRKNDVYREGDVVYCARGGKWFCPCELSERLIAAGGLSGAVNLFQSWDGRKAVRDPQVPLSGRHIEYHACRREIIRMVAEGAGRTEQEVQAAFGTQSMRSGGATVVARKLSFEEFMRHGHWVTPAAAMRYVEPSTEERVAVTAGAGH</sequence>
<dbReference type="GO" id="GO:0006310">
    <property type="term" value="P:DNA recombination"/>
    <property type="evidence" value="ECO:0007669"/>
    <property type="project" value="UniProtKB-KW"/>
</dbReference>
<evidence type="ECO:0000256" key="2">
    <source>
        <dbReference type="ARBA" id="ARBA00023172"/>
    </source>
</evidence>
<protein>
    <submittedName>
        <fullName evidence="3">Uncharacterized protein</fullName>
    </submittedName>
</protein>
<dbReference type="InterPro" id="IPR013762">
    <property type="entry name" value="Integrase-like_cat_sf"/>
</dbReference>
<dbReference type="CDD" id="cd09275">
    <property type="entry name" value="RNase_HI_RT_DIRS1"/>
    <property type="match status" value="1"/>
</dbReference>
<evidence type="ECO:0000313" key="3">
    <source>
        <dbReference type="EMBL" id="KAK3280157.1"/>
    </source>
</evidence>
<dbReference type="InterPro" id="IPR011010">
    <property type="entry name" value="DNA_brk_join_enz"/>
</dbReference>
<dbReference type="InterPro" id="IPR052055">
    <property type="entry name" value="Hepadnavirus_pol/RT"/>
</dbReference>
<dbReference type="PANTHER" id="PTHR33050:SF7">
    <property type="entry name" value="RIBONUCLEASE H"/>
    <property type="match status" value="1"/>
</dbReference>
<gene>
    <name evidence="3" type="ORF">CYMTET_11997</name>
</gene>
<dbReference type="EMBL" id="LGRX02004510">
    <property type="protein sequence ID" value="KAK3280157.1"/>
    <property type="molecule type" value="Genomic_DNA"/>
</dbReference>
<name>A0AAE0LCL1_9CHLO</name>
<evidence type="ECO:0000313" key="4">
    <source>
        <dbReference type="Proteomes" id="UP001190700"/>
    </source>
</evidence>
<reference evidence="3 4" key="1">
    <citation type="journal article" date="2015" name="Genome Biol. Evol.">
        <title>Comparative Genomics of a Bacterivorous Green Alga Reveals Evolutionary Causalities and Consequences of Phago-Mixotrophic Mode of Nutrition.</title>
        <authorList>
            <person name="Burns J.A."/>
            <person name="Paasch A."/>
            <person name="Narechania A."/>
            <person name="Kim E."/>
        </authorList>
    </citation>
    <scope>NUCLEOTIDE SEQUENCE [LARGE SCALE GENOMIC DNA]</scope>
    <source>
        <strain evidence="3 4">PLY_AMNH</strain>
    </source>
</reference>
<dbReference type="GO" id="GO:0003677">
    <property type="term" value="F:DNA binding"/>
    <property type="evidence" value="ECO:0007669"/>
    <property type="project" value="UniProtKB-KW"/>
</dbReference>
<keyword evidence="2" id="KW-0233">DNA recombination</keyword>
<evidence type="ECO:0000256" key="1">
    <source>
        <dbReference type="ARBA" id="ARBA00023125"/>
    </source>
</evidence>
<dbReference type="InterPro" id="IPR043502">
    <property type="entry name" value="DNA/RNA_pol_sf"/>
</dbReference>
<dbReference type="SUPFAM" id="SSF56672">
    <property type="entry name" value="DNA/RNA polymerases"/>
    <property type="match status" value="1"/>
</dbReference>
<dbReference type="AlphaFoldDB" id="A0AAE0LCL1"/>
<accession>A0AAE0LCL1</accession>
<dbReference type="InterPro" id="IPR010998">
    <property type="entry name" value="Integrase_recombinase_N"/>
</dbReference>
<proteinExistence type="predicted"/>
<dbReference type="Gene3D" id="1.10.443.10">
    <property type="entry name" value="Intergrase catalytic core"/>
    <property type="match status" value="1"/>
</dbReference>
<dbReference type="SUPFAM" id="SSF47823">
    <property type="entry name" value="lambda integrase-like, N-terminal domain"/>
    <property type="match status" value="1"/>
</dbReference>
<dbReference type="InterPro" id="IPR036397">
    <property type="entry name" value="RNaseH_sf"/>
</dbReference>
<keyword evidence="4" id="KW-1185">Reference proteome</keyword>
<dbReference type="GO" id="GO:0015074">
    <property type="term" value="P:DNA integration"/>
    <property type="evidence" value="ECO:0007669"/>
    <property type="project" value="InterPro"/>
</dbReference>
<dbReference type="Proteomes" id="UP001190700">
    <property type="component" value="Unassembled WGS sequence"/>
</dbReference>
<keyword evidence="1" id="KW-0238">DNA-binding</keyword>
<dbReference type="PANTHER" id="PTHR33050">
    <property type="entry name" value="REVERSE TRANSCRIPTASE DOMAIN-CONTAINING PROTEIN"/>
    <property type="match status" value="1"/>
</dbReference>
<dbReference type="Gene3D" id="3.30.420.10">
    <property type="entry name" value="Ribonuclease H-like superfamily/Ribonuclease H"/>
    <property type="match status" value="1"/>
</dbReference>
<organism evidence="3 4">
    <name type="scientific">Cymbomonas tetramitiformis</name>
    <dbReference type="NCBI Taxonomy" id="36881"/>
    <lineage>
        <taxon>Eukaryota</taxon>
        <taxon>Viridiplantae</taxon>
        <taxon>Chlorophyta</taxon>
        <taxon>Pyramimonadophyceae</taxon>
        <taxon>Pyramimonadales</taxon>
        <taxon>Pyramimonadaceae</taxon>
        <taxon>Cymbomonas</taxon>
    </lineage>
</organism>
<dbReference type="Gene3D" id="1.10.150.130">
    <property type="match status" value="1"/>
</dbReference>